<keyword evidence="11" id="KW-1185">Reference proteome</keyword>
<dbReference type="Gene3D" id="1.10.630.10">
    <property type="entry name" value="Cytochrome P450"/>
    <property type="match status" value="1"/>
</dbReference>
<dbReference type="InterPro" id="IPR002401">
    <property type="entry name" value="Cyt_P450_E_grp-I"/>
</dbReference>
<dbReference type="GO" id="GO:0016705">
    <property type="term" value="F:oxidoreductase activity, acting on paired donors, with incorporation or reduction of molecular oxygen"/>
    <property type="evidence" value="ECO:0007669"/>
    <property type="project" value="InterPro"/>
</dbReference>
<evidence type="ECO:0000313" key="10">
    <source>
        <dbReference type="EMBL" id="PAV21767.1"/>
    </source>
</evidence>
<dbReference type="InParanoid" id="A0A286UQB0"/>
<evidence type="ECO:0000313" key="11">
    <source>
        <dbReference type="Proteomes" id="UP000217199"/>
    </source>
</evidence>
<keyword evidence="8" id="KW-0503">Monooxygenase</keyword>
<evidence type="ECO:0000256" key="5">
    <source>
        <dbReference type="ARBA" id="ARBA00022723"/>
    </source>
</evidence>
<evidence type="ECO:0000256" key="2">
    <source>
        <dbReference type="ARBA" id="ARBA00005179"/>
    </source>
</evidence>
<name>A0A286UQB0_9AGAM</name>
<keyword evidence="7 9" id="KW-0408">Iron</keyword>
<dbReference type="InterPro" id="IPR050121">
    <property type="entry name" value="Cytochrome_P450_monoxygenase"/>
</dbReference>
<protein>
    <submittedName>
        <fullName evidence="10">Cytochrome P450</fullName>
    </submittedName>
</protein>
<comment type="similarity">
    <text evidence="3">Belongs to the cytochrome P450 family.</text>
</comment>
<comment type="pathway">
    <text evidence="2">Secondary metabolite biosynthesis.</text>
</comment>
<dbReference type="GO" id="GO:0004497">
    <property type="term" value="F:monooxygenase activity"/>
    <property type="evidence" value="ECO:0007669"/>
    <property type="project" value="UniProtKB-KW"/>
</dbReference>
<accession>A0A286UQB0</accession>
<sequence>MISEIKQGNGHIDVMSWMIRVTLECIGQGGLEHSFSSLEADNGGNIYEDAIKRMLPLSFRAYILRDLIFPMHKLGITKFWGALVHILPFRLPKEIQGTVDAVGDASIRELKKKKATFEKGGNETEDLGKDIINILLKENLRARITEDEVVGHTNSFLVAAVDTTSNALSRMFWVLAENPDVQSKLRDEIVTTRKERGNFDYDTLQALPYLDAVCRETLRVYPPVSSVIREALKDTVIPLQFPIRSRDGSSEIDEVFVPKGTEIYISILAANRSKRIWGEDAEEWKPSRWLEALPKSISDAHVPGVYSPMMTFAGGGRSCIGFKFSEMEMKLVLAVLVETFIFEPGVGGRYIINHDISSATYPQN</sequence>
<evidence type="ECO:0000256" key="9">
    <source>
        <dbReference type="PIRSR" id="PIRSR602401-1"/>
    </source>
</evidence>
<keyword evidence="4 9" id="KW-0349">Heme</keyword>
<evidence type="ECO:0000256" key="7">
    <source>
        <dbReference type="ARBA" id="ARBA00023004"/>
    </source>
</evidence>
<reference evidence="10 11" key="1">
    <citation type="journal article" date="2017" name="Mol. Ecol.">
        <title>Comparative and population genomic landscape of Phellinus noxius: A hypervariable fungus causing root rot in trees.</title>
        <authorList>
            <person name="Chung C.L."/>
            <person name="Lee T.J."/>
            <person name="Akiba M."/>
            <person name="Lee H.H."/>
            <person name="Kuo T.H."/>
            <person name="Liu D."/>
            <person name="Ke H.M."/>
            <person name="Yokoi T."/>
            <person name="Roa M.B."/>
            <person name="Lu M.J."/>
            <person name="Chang Y.Y."/>
            <person name="Ann P.J."/>
            <person name="Tsai J.N."/>
            <person name="Chen C.Y."/>
            <person name="Tzean S.S."/>
            <person name="Ota Y."/>
            <person name="Hattori T."/>
            <person name="Sahashi N."/>
            <person name="Liou R.F."/>
            <person name="Kikuchi T."/>
            <person name="Tsai I.J."/>
        </authorList>
    </citation>
    <scope>NUCLEOTIDE SEQUENCE [LARGE SCALE GENOMIC DNA]</scope>
    <source>
        <strain evidence="10 11">FFPRI411160</strain>
    </source>
</reference>
<dbReference type="STRING" id="2282107.A0A286UQB0"/>
<comment type="caution">
    <text evidence="10">The sequence shown here is derived from an EMBL/GenBank/DDBJ whole genome shotgun (WGS) entry which is preliminary data.</text>
</comment>
<dbReference type="InterPro" id="IPR001128">
    <property type="entry name" value="Cyt_P450"/>
</dbReference>
<evidence type="ECO:0000256" key="4">
    <source>
        <dbReference type="ARBA" id="ARBA00022617"/>
    </source>
</evidence>
<gene>
    <name evidence="10" type="ORF">PNOK_0172400</name>
</gene>
<keyword evidence="6" id="KW-0560">Oxidoreductase</keyword>
<dbReference type="InterPro" id="IPR036396">
    <property type="entry name" value="Cyt_P450_sf"/>
</dbReference>
<dbReference type="OrthoDB" id="1470350at2759"/>
<dbReference type="EMBL" id="NBII01000002">
    <property type="protein sequence ID" value="PAV21767.1"/>
    <property type="molecule type" value="Genomic_DNA"/>
</dbReference>
<proteinExistence type="inferred from homology"/>
<dbReference type="AlphaFoldDB" id="A0A286UQB0"/>
<organism evidence="10 11">
    <name type="scientific">Pyrrhoderma noxium</name>
    <dbReference type="NCBI Taxonomy" id="2282107"/>
    <lineage>
        <taxon>Eukaryota</taxon>
        <taxon>Fungi</taxon>
        <taxon>Dikarya</taxon>
        <taxon>Basidiomycota</taxon>
        <taxon>Agaricomycotina</taxon>
        <taxon>Agaricomycetes</taxon>
        <taxon>Hymenochaetales</taxon>
        <taxon>Hymenochaetaceae</taxon>
        <taxon>Pyrrhoderma</taxon>
    </lineage>
</organism>
<evidence type="ECO:0000256" key="8">
    <source>
        <dbReference type="ARBA" id="ARBA00023033"/>
    </source>
</evidence>
<dbReference type="GO" id="GO:0005506">
    <property type="term" value="F:iron ion binding"/>
    <property type="evidence" value="ECO:0007669"/>
    <property type="project" value="InterPro"/>
</dbReference>
<dbReference type="PANTHER" id="PTHR24305:SF166">
    <property type="entry name" value="CYTOCHROME P450 12A4, MITOCHONDRIAL-RELATED"/>
    <property type="match status" value="1"/>
</dbReference>
<dbReference type="Pfam" id="PF00067">
    <property type="entry name" value="p450"/>
    <property type="match status" value="1"/>
</dbReference>
<evidence type="ECO:0000256" key="6">
    <source>
        <dbReference type="ARBA" id="ARBA00023002"/>
    </source>
</evidence>
<evidence type="ECO:0000256" key="3">
    <source>
        <dbReference type="ARBA" id="ARBA00010617"/>
    </source>
</evidence>
<dbReference type="PANTHER" id="PTHR24305">
    <property type="entry name" value="CYTOCHROME P450"/>
    <property type="match status" value="1"/>
</dbReference>
<feature type="binding site" description="axial binding residue" evidence="9">
    <location>
        <position position="319"/>
    </location>
    <ligand>
        <name>heme</name>
        <dbReference type="ChEBI" id="CHEBI:30413"/>
    </ligand>
    <ligandPart>
        <name>Fe</name>
        <dbReference type="ChEBI" id="CHEBI:18248"/>
    </ligandPart>
</feature>
<dbReference type="Proteomes" id="UP000217199">
    <property type="component" value="Unassembled WGS sequence"/>
</dbReference>
<dbReference type="SUPFAM" id="SSF48264">
    <property type="entry name" value="Cytochrome P450"/>
    <property type="match status" value="1"/>
</dbReference>
<dbReference type="PRINTS" id="PR00385">
    <property type="entry name" value="P450"/>
</dbReference>
<dbReference type="GO" id="GO:0020037">
    <property type="term" value="F:heme binding"/>
    <property type="evidence" value="ECO:0007669"/>
    <property type="project" value="InterPro"/>
</dbReference>
<evidence type="ECO:0000256" key="1">
    <source>
        <dbReference type="ARBA" id="ARBA00001971"/>
    </source>
</evidence>
<keyword evidence="5 9" id="KW-0479">Metal-binding</keyword>
<comment type="cofactor">
    <cofactor evidence="1 9">
        <name>heme</name>
        <dbReference type="ChEBI" id="CHEBI:30413"/>
    </cofactor>
</comment>
<dbReference type="PRINTS" id="PR00463">
    <property type="entry name" value="EP450I"/>
</dbReference>